<name>A0A0W0YZX6_9GAMM</name>
<gene>
    <name evidence="3" type="ORF">Lsha_1111</name>
</gene>
<feature type="coiled-coil region" evidence="1">
    <location>
        <begin position="739"/>
        <end position="794"/>
    </location>
</feature>
<sequence>MTRTAKELFEDIRKRFESDGKYLFVTLEEFKKDFFKPHFYFQSYYDKAPTVKISWFHEFSAGIDVENKKRIPGSLEGKIHFMLEKPESLWPVLLKQFNFKATNAEVTFGHQTEWLPEHLLHRGDNGRKLLVFLMGQQAGIQPRGTTRYWFELYLQTLTNPKNGLFVNNQEHALDHLALCQLHQFFYELSQSRNTDIRKESAELVVHAGRTFAECVGALLNQQGTSNEAIKARQEIITRYYTLNYNFMMKKIGSNWSLDSEEFFQLYQVISLLRGMKVKFEFFPIVPLSYDEAQTLLSQPDEVIIYNRKAGDKIETVSAVIPNHNEREHVIPLSHYSSHLHTLIQSGVKIVNASKRGKIIDGLNRDKYLWLFQNDLATLKQILESSNKGTVNRVWKHLGSSENPLTDKHATCITLILESTGNTTDPEILFEVLQIIEYYFDSKERHQVLVNNKALMEMRGLSRFQIAKLMGTQQAYLDALASASVSRDAKKIIEEMPANFMVREFEAQPNKINGYDKPKKVAPFAYLLDHLNKQTHHKAGVLQSLESPFGEKFIEQLLKYPEMERARYVFVLQKLTTQLSDEYINTHYRGISQLLRPALYELGQDPSVVTNNEIKSDVLILGQYLPEVFLTAINTARAAGVECYEQNGEDYFKSGFSAKYTYLIQDCLKIFDESPELDQKQFEEKVKECLKEFYDDLYESYPAKERLENLTNIKILKTLYQEDSEQLAAKERVAAASGAVQRLSDALAETDGKLDSLKKQMEALHLIRHRQSQDLDNAKRKLSDANDILEQLTQNKAHRI</sequence>
<dbReference type="InterPro" id="IPR000569">
    <property type="entry name" value="HECT_dom"/>
</dbReference>
<dbReference type="EMBL" id="LNYW01000033">
    <property type="protein sequence ID" value="KTD62411.1"/>
    <property type="molecule type" value="Genomic_DNA"/>
</dbReference>
<protein>
    <recommendedName>
        <fullName evidence="2">HECT domain-containing protein</fullName>
    </recommendedName>
</protein>
<feature type="domain" description="HECT" evidence="2">
    <location>
        <begin position="116"/>
        <end position="215"/>
    </location>
</feature>
<proteinExistence type="predicted"/>
<evidence type="ECO:0000313" key="4">
    <source>
        <dbReference type="Proteomes" id="UP000054600"/>
    </source>
</evidence>
<keyword evidence="4" id="KW-1185">Reference proteome</keyword>
<accession>A0A0W0YZX6</accession>
<reference evidence="3 4" key="1">
    <citation type="submission" date="2015-11" db="EMBL/GenBank/DDBJ databases">
        <title>Genomic analysis of 38 Legionella species identifies large and diverse effector repertoires.</title>
        <authorList>
            <person name="Burstein D."/>
            <person name="Amaro F."/>
            <person name="Zusman T."/>
            <person name="Lifshitz Z."/>
            <person name="Cohen O."/>
            <person name="Gilbert J.A."/>
            <person name="Pupko T."/>
            <person name="Shuman H.A."/>
            <person name="Segal G."/>
        </authorList>
    </citation>
    <scope>NUCLEOTIDE SEQUENCE [LARGE SCALE GENOMIC DNA]</scope>
    <source>
        <strain evidence="3 4">ATCC 49655</strain>
    </source>
</reference>
<dbReference type="Proteomes" id="UP000054600">
    <property type="component" value="Unassembled WGS sequence"/>
</dbReference>
<evidence type="ECO:0000259" key="2">
    <source>
        <dbReference type="PROSITE" id="PS50237"/>
    </source>
</evidence>
<dbReference type="RefSeq" id="WP_018577939.1">
    <property type="nucleotide sequence ID" value="NZ_KB892415.1"/>
</dbReference>
<keyword evidence="1" id="KW-0175">Coiled coil</keyword>
<evidence type="ECO:0000256" key="1">
    <source>
        <dbReference type="SAM" id="Coils"/>
    </source>
</evidence>
<comment type="caution">
    <text evidence="3">The sequence shown here is derived from an EMBL/GenBank/DDBJ whole genome shotgun (WGS) entry which is preliminary data.</text>
</comment>
<dbReference type="GO" id="GO:0004842">
    <property type="term" value="F:ubiquitin-protein transferase activity"/>
    <property type="evidence" value="ECO:0007669"/>
    <property type="project" value="InterPro"/>
</dbReference>
<dbReference type="STRING" id="1122169.Lsha_1111"/>
<dbReference type="PROSITE" id="PS50237">
    <property type="entry name" value="HECT"/>
    <property type="match status" value="1"/>
</dbReference>
<dbReference type="AlphaFoldDB" id="A0A0W0YZX6"/>
<dbReference type="PATRIC" id="fig|1122169.6.peg.1282"/>
<evidence type="ECO:0000313" key="3">
    <source>
        <dbReference type="EMBL" id="KTD62411.1"/>
    </source>
</evidence>
<organism evidence="3 4">
    <name type="scientific">Legionella shakespearei DSM 23087</name>
    <dbReference type="NCBI Taxonomy" id="1122169"/>
    <lineage>
        <taxon>Bacteria</taxon>
        <taxon>Pseudomonadati</taxon>
        <taxon>Pseudomonadota</taxon>
        <taxon>Gammaproteobacteria</taxon>
        <taxon>Legionellales</taxon>
        <taxon>Legionellaceae</taxon>
        <taxon>Legionella</taxon>
    </lineage>
</organism>